<evidence type="ECO:0000313" key="2">
    <source>
        <dbReference type="Proteomes" id="UP001338125"/>
    </source>
</evidence>
<comment type="caution">
    <text evidence="1">The sequence shown here is derived from an EMBL/GenBank/DDBJ whole genome shotgun (WGS) entry which is preliminary data.</text>
</comment>
<sequence length="621" mass="68218">MAALPLGPTEILGVETAVLENGTALLGLVGCLVRKAREVVYFRRECLELANMSIALAATYNEVSGDGRLEDVLLANKFNHCLDDVNLFIVQCLKANAVHVTWEVVVQQKLAGLRGRLANAQKALDTELLTTESLLALRVDVADVRDAVQDTGTERAQFLDRIRALETDLRRSHEERRLLQQAEHNRARSYSPDVIVLPHSDVIVKTWENYVQGMAIPATGVYLGTPVVFELIHHSNFDKVPLEHGGSRLAMMESMESHVPLAVAISDGTFDNAGPARVLRFVYELAATVSALHVAGLLIKVLSDESVFVERLADGSIRPRLSQLHQARAIWEVSTLTEQDIRFDAPETAAAGTRSKILGVLIFEIFIRKLPYGCRAADLGDPSRHPAAASKPQRRDSAIHRIFSHQLDTSDVVAPKLALECLRSEPFLRPTSSSLAQQLLDELIMAAAAVSAPVSEDSGARDTINGHDKHLNDNFGNTSLGIANIPEPRWLFDVVRGIISAPRALPKEENTTASTSSGTTLDHRTTCIGEDEFRLLTQMADDGDPTFAYAVGLAYMKGLTDFRLEEGTVTQSNEVQRAKLAIVYLDKAEQRGHDGAAKELLRAYKLLAKHYHGLLSRPEDF</sequence>
<gene>
    <name evidence="1" type="ORF">PT974_11987</name>
</gene>
<dbReference type="EMBL" id="JAVFKD010000016">
    <property type="protein sequence ID" value="KAK5987853.1"/>
    <property type="molecule type" value="Genomic_DNA"/>
</dbReference>
<protein>
    <recommendedName>
        <fullName evidence="3">Protein kinase domain-containing protein</fullName>
    </recommendedName>
</protein>
<organism evidence="1 2">
    <name type="scientific">Cladobotryum mycophilum</name>
    <dbReference type="NCBI Taxonomy" id="491253"/>
    <lineage>
        <taxon>Eukaryota</taxon>
        <taxon>Fungi</taxon>
        <taxon>Dikarya</taxon>
        <taxon>Ascomycota</taxon>
        <taxon>Pezizomycotina</taxon>
        <taxon>Sordariomycetes</taxon>
        <taxon>Hypocreomycetidae</taxon>
        <taxon>Hypocreales</taxon>
        <taxon>Hypocreaceae</taxon>
        <taxon>Cladobotryum</taxon>
    </lineage>
</organism>
<name>A0ABR0S6W3_9HYPO</name>
<dbReference type="Proteomes" id="UP001338125">
    <property type="component" value="Unassembled WGS sequence"/>
</dbReference>
<proteinExistence type="predicted"/>
<evidence type="ECO:0008006" key="3">
    <source>
        <dbReference type="Google" id="ProtNLM"/>
    </source>
</evidence>
<evidence type="ECO:0000313" key="1">
    <source>
        <dbReference type="EMBL" id="KAK5987853.1"/>
    </source>
</evidence>
<keyword evidence="2" id="KW-1185">Reference proteome</keyword>
<reference evidence="1 2" key="1">
    <citation type="submission" date="2024-01" db="EMBL/GenBank/DDBJ databases">
        <title>Complete genome of Cladobotryum mycophilum ATHUM6906.</title>
        <authorList>
            <person name="Christinaki A.C."/>
            <person name="Myridakis A.I."/>
            <person name="Kouvelis V.N."/>
        </authorList>
    </citation>
    <scope>NUCLEOTIDE SEQUENCE [LARGE SCALE GENOMIC DNA]</scope>
    <source>
        <strain evidence="1 2">ATHUM6906</strain>
    </source>
</reference>
<accession>A0ABR0S6W3</accession>